<accession>A0A1F5WZ07</accession>
<evidence type="ECO:0000313" key="1">
    <source>
        <dbReference type="EMBL" id="OGF80882.1"/>
    </source>
</evidence>
<comment type="caution">
    <text evidence="1">The sequence shown here is derived from an EMBL/GenBank/DDBJ whole genome shotgun (WGS) entry which is preliminary data.</text>
</comment>
<proteinExistence type="predicted"/>
<protein>
    <submittedName>
        <fullName evidence="1">Uncharacterized protein</fullName>
    </submittedName>
</protein>
<dbReference type="STRING" id="1798351.A2930_01035"/>
<dbReference type="EMBL" id="MFID01000025">
    <property type="protein sequence ID" value="OGF80882.1"/>
    <property type="molecule type" value="Genomic_DNA"/>
</dbReference>
<organism evidence="1 2">
    <name type="scientific">Candidatus Giovannonibacteria bacterium RIFCSPLOWO2_01_FULL_45_34</name>
    <dbReference type="NCBI Taxonomy" id="1798351"/>
    <lineage>
        <taxon>Bacteria</taxon>
        <taxon>Candidatus Giovannoniibacteriota</taxon>
    </lineage>
</organism>
<evidence type="ECO:0000313" key="2">
    <source>
        <dbReference type="Proteomes" id="UP000178114"/>
    </source>
</evidence>
<reference evidence="1 2" key="1">
    <citation type="journal article" date="2016" name="Nat. Commun.">
        <title>Thousands of microbial genomes shed light on interconnected biogeochemical processes in an aquifer system.</title>
        <authorList>
            <person name="Anantharaman K."/>
            <person name="Brown C.T."/>
            <person name="Hug L.A."/>
            <person name="Sharon I."/>
            <person name="Castelle C.J."/>
            <person name="Probst A.J."/>
            <person name="Thomas B.C."/>
            <person name="Singh A."/>
            <person name="Wilkins M.J."/>
            <person name="Karaoz U."/>
            <person name="Brodie E.L."/>
            <person name="Williams K.H."/>
            <person name="Hubbard S.S."/>
            <person name="Banfield J.F."/>
        </authorList>
    </citation>
    <scope>NUCLEOTIDE SEQUENCE [LARGE SCALE GENOMIC DNA]</scope>
</reference>
<dbReference type="Proteomes" id="UP000178114">
    <property type="component" value="Unassembled WGS sequence"/>
</dbReference>
<sequence length="131" mass="15258">MTKREQIELLLKEGKKPREIHEINGFSLNYAYTVSTRVNYPDIRAKHRKNMQNAHAEATVPHATRSHRQWNQNEKIFLLKNGKNMRIRDLAIALGRTYYAVQMYACKQGIDLRGDKMGANANRFKQQKEAA</sequence>
<name>A0A1F5WZ07_9BACT</name>
<gene>
    <name evidence="1" type="ORF">A2930_01035</name>
</gene>
<dbReference type="AlphaFoldDB" id="A0A1F5WZ07"/>